<protein>
    <submittedName>
        <fullName evidence="2">Uncharacterized protein</fullName>
    </submittedName>
</protein>
<evidence type="ECO:0000313" key="2">
    <source>
        <dbReference type="EMBL" id="EGT30297.1"/>
    </source>
</evidence>
<dbReference type="AlphaFoldDB" id="G0M7K0"/>
<feature type="compositionally biased region" description="Low complexity" evidence="1">
    <location>
        <begin position="239"/>
        <end position="265"/>
    </location>
</feature>
<keyword evidence="3" id="KW-1185">Reference proteome</keyword>
<organism evidence="3">
    <name type="scientific">Caenorhabditis brenneri</name>
    <name type="common">Nematode worm</name>
    <dbReference type="NCBI Taxonomy" id="135651"/>
    <lineage>
        <taxon>Eukaryota</taxon>
        <taxon>Metazoa</taxon>
        <taxon>Ecdysozoa</taxon>
        <taxon>Nematoda</taxon>
        <taxon>Chromadorea</taxon>
        <taxon>Rhabditida</taxon>
        <taxon>Rhabditina</taxon>
        <taxon>Rhabditomorpha</taxon>
        <taxon>Rhabditoidea</taxon>
        <taxon>Rhabditidae</taxon>
        <taxon>Peloderinae</taxon>
        <taxon>Caenorhabditis</taxon>
    </lineage>
</organism>
<gene>
    <name evidence="2" type="ORF">CAEBREN_09674</name>
</gene>
<accession>G0M7K0</accession>
<name>G0M7K0_CAEBE</name>
<feature type="region of interest" description="Disordered" evidence="1">
    <location>
        <begin position="1"/>
        <end position="33"/>
    </location>
</feature>
<feature type="compositionally biased region" description="Basic and acidic residues" evidence="1">
    <location>
        <begin position="305"/>
        <end position="319"/>
    </location>
</feature>
<feature type="compositionally biased region" description="Low complexity" evidence="1">
    <location>
        <begin position="164"/>
        <end position="179"/>
    </location>
</feature>
<feature type="compositionally biased region" description="Polar residues" evidence="1">
    <location>
        <begin position="375"/>
        <end position="385"/>
    </location>
</feature>
<feature type="region of interest" description="Disordered" evidence="1">
    <location>
        <begin position="72"/>
        <end position="99"/>
    </location>
</feature>
<feature type="compositionally biased region" description="Pro residues" evidence="1">
    <location>
        <begin position="76"/>
        <end position="89"/>
    </location>
</feature>
<feature type="region of interest" description="Disordered" evidence="1">
    <location>
        <begin position="375"/>
        <end position="455"/>
    </location>
</feature>
<dbReference type="InParanoid" id="G0M7K0"/>
<dbReference type="Proteomes" id="UP000008068">
    <property type="component" value="Unassembled WGS sequence"/>
</dbReference>
<feature type="region of interest" description="Disordered" evidence="1">
    <location>
        <begin position="492"/>
        <end position="528"/>
    </location>
</feature>
<feature type="compositionally biased region" description="Basic and acidic residues" evidence="1">
    <location>
        <begin position="16"/>
        <end position="33"/>
    </location>
</feature>
<dbReference type="EMBL" id="GL379786">
    <property type="protein sequence ID" value="EGT30297.1"/>
    <property type="molecule type" value="Genomic_DNA"/>
</dbReference>
<feature type="compositionally biased region" description="Basic and acidic residues" evidence="1">
    <location>
        <begin position="334"/>
        <end position="351"/>
    </location>
</feature>
<feature type="compositionally biased region" description="Basic residues" evidence="1">
    <location>
        <begin position="1"/>
        <end position="15"/>
    </location>
</feature>
<dbReference type="HOGENOM" id="CLU_442946_0_0_1"/>
<reference evidence="3" key="1">
    <citation type="submission" date="2011-07" db="EMBL/GenBank/DDBJ databases">
        <authorList>
            <consortium name="Caenorhabditis brenneri Sequencing and Analysis Consortium"/>
            <person name="Wilson R.K."/>
        </authorList>
    </citation>
    <scope>NUCLEOTIDE SEQUENCE [LARGE SCALE GENOMIC DNA]</scope>
    <source>
        <strain evidence="3">PB2801</strain>
    </source>
</reference>
<evidence type="ECO:0000256" key="1">
    <source>
        <dbReference type="SAM" id="MobiDB-lite"/>
    </source>
</evidence>
<feature type="compositionally biased region" description="Basic and acidic residues" evidence="1">
    <location>
        <begin position="279"/>
        <end position="298"/>
    </location>
</feature>
<sequence length="617" mass="67250">MDRKKNKGHQVRKKDPRQVTKHSREQLQRSQFKVDPKTFKRFFDSIKNPKPAYSTCSGEVAIPAQDVQETSIVLPPRNPPPPPVPPFVPPMSGDKSNPSKITKLLPVEIQGWFTGGAGIGNNQQRGIVRAAAGASRVSVQPGTTAIARSIAVNKELEQSGENASSLNLHSSKSSSSNCSRVDEHKAVPLVPGTSSSASRPVIKPGATSTARSIEVNKIPPSSNDKKVPKLLSIVEKESVSSYRSSDMSASRQSSSSNDSHAKNSSQKIDENHASSSQTEKIDGHSSHSNLDLKVEKRSTASRRSLNPEKSKISESREKNQTLPSFEENGTGKICAERKPKHISKEEQESVDTKSQAYHKLAMSRAHDMVQAFSRYSAQVPKSTEAVQPKASLKRKSERGSVESSSGSSQDGPTPPTRLPEQTSSANLSSESKKQKVEVSSSPQHPDSSVPCISQEMMDVQEKPALTADMTEVEPATNNIEGVSQNVPQNWMKDEQEHSEQSSQLCERPVVDGLPNNEEHTASSPQPDENEELLNTEIHSTIQVVQGPLVVPTKSASVVKLEDIIASHSSSSWLHQFAPVSAFRPYIGRANPTKPTEGNMKEWAEKHGLATVWAPQFF</sequence>
<proteinExistence type="predicted"/>
<evidence type="ECO:0000313" key="3">
    <source>
        <dbReference type="Proteomes" id="UP000008068"/>
    </source>
</evidence>
<feature type="region of interest" description="Disordered" evidence="1">
    <location>
        <begin position="161"/>
        <end position="362"/>
    </location>
</feature>